<dbReference type="InterPro" id="IPR036388">
    <property type="entry name" value="WH-like_DNA-bd_sf"/>
</dbReference>
<dbReference type="InterPro" id="IPR036390">
    <property type="entry name" value="WH_DNA-bd_sf"/>
</dbReference>
<dbReference type="HOGENOM" id="CLU_160435_0_0_2"/>
<proteinExistence type="predicted"/>
<protein>
    <submittedName>
        <fullName evidence="1">Uncharacterized protein</fullName>
    </submittedName>
</protein>
<dbReference type="Gene3D" id="1.10.10.10">
    <property type="entry name" value="Winged helix-like DNA-binding domain superfamily/Winged helix DNA-binding domain"/>
    <property type="match status" value="1"/>
</dbReference>
<dbReference type="Proteomes" id="UP000004348">
    <property type="component" value="Chromosome"/>
</dbReference>
<organism evidence="1">
    <name type="scientific">Candidatus Nitrosarchaeum limnium SFB1</name>
    <dbReference type="NCBI Taxonomy" id="886738"/>
    <lineage>
        <taxon>Archaea</taxon>
        <taxon>Nitrososphaerota</taxon>
        <taxon>Nitrososphaeria</taxon>
        <taxon>Nitrosopumilales</taxon>
        <taxon>Nitrosopumilaceae</taxon>
        <taxon>Nitrosarchaeum</taxon>
    </lineage>
</organism>
<accession>F3KJE1</accession>
<gene>
    <name evidence="1" type="ORF">Nlim_0599</name>
</gene>
<comment type="caution">
    <text evidence="1">The sequence shown here is derived from an EMBL/GenBank/DDBJ whole genome shotgun (WGS) entry which is preliminary data.</text>
</comment>
<name>F3KJE1_9ARCH</name>
<dbReference type="PATRIC" id="fig|886738.10.peg.670"/>
<dbReference type="SUPFAM" id="SSF46785">
    <property type="entry name" value="Winged helix' DNA-binding domain"/>
    <property type="match status" value="1"/>
</dbReference>
<dbReference type="EMBL" id="AEGP01000029">
    <property type="protein sequence ID" value="EGG42418.1"/>
    <property type="molecule type" value="Genomic_DNA"/>
</dbReference>
<sequence length="125" mass="14436">MSCLTLLINKELSTIVKESANQMAVMADSKKYRDRIYIVKDIILTLSEYGQLNQTSLFSFCGLNISKHKEILDSLEKNEIIQRTEVADGKRTVTIFKVTNKGMNFCHEIIEPYEKLFPRRDISKT</sequence>
<reference evidence="1" key="1">
    <citation type="journal article" date="2011" name="PLoS ONE">
        <title>Genome of a low-salinity ammonia-oxidizing archaeon determined by single-cell and metagenomic analysis.</title>
        <authorList>
            <person name="Blainey P.C."/>
            <person name="Mosier A.C."/>
            <person name="Potanina A."/>
            <person name="Francis C.A."/>
            <person name="Quake S.R."/>
        </authorList>
    </citation>
    <scope>NUCLEOTIDE SEQUENCE [LARGE SCALE GENOMIC DNA]</scope>
    <source>
        <strain evidence="1">SFB1</strain>
    </source>
</reference>
<evidence type="ECO:0000313" key="1">
    <source>
        <dbReference type="EMBL" id="EGG42418.1"/>
    </source>
</evidence>
<dbReference type="AlphaFoldDB" id="F3KJE1"/>